<gene>
    <name evidence="1" type="ORF">LSAT_V11C400200510</name>
</gene>
<protein>
    <submittedName>
        <fullName evidence="1">Uncharacterized protein</fullName>
    </submittedName>
</protein>
<keyword evidence="2" id="KW-1185">Reference proteome</keyword>
<proteinExistence type="predicted"/>
<accession>A0A9R1VRI0</accession>
<dbReference type="Proteomes" id="UP000235145">
    <property type="component" value="Unassembled WGS sequence"/>
</dbReference>
<dbReference type="AlphaFoldDB" id="A0A9R1VRI0"/>
<dbReference type="EMBL" id="NBSK02000004">
    <property type="protein sequence ID" value="KAJ0209291.1"/>
    <property type="molecule type" value="Genomic_DNA"/>
</dbReference>
<sequence length="92" mass="10673">MYVSFSYCSRLQKEWIRLTHLTIAKLHDNLGQKANLTLKGVVGTIIKDYFTRLTKLKRALFEASPFEKLLGMHVPNGDPLLVRLMMLHEVWS</sequence>
<name>A0A9R1VRI0_LACSA</name>
<comment type="caution">
    <text evidence="1">The sequence shown here is derived from an EMBL/GenBank/DDBJ whole genome shotgun (WGS) entry which is preliminary data.</text>
</comment>
<evidence type="ECO:0000313" key="2">
    <source>
        <dbReference type="Proteomes" id="UP000235145"/>
    </source>
</evidence>
<evidence type="ECO:0000313" key="1">
    <source>
        <dbReference type="EMBL" id="KAJ0209291.1"/>
    </source>
</evidence>
<reference evidence="1 2" key="1">
    <citation type="journal article" date="2017" name="Nat. Commun.">
        <title>Genome assembly with in vitro proximity ligation data and whole-genome triplication in lettuce.</title>
        <authorList>
            <person name="Reyes-Chin-Wo S."/>
            <person name="Wang Z."/>
            <person name="Yang X."/>
            <person name="Kozik A."/>
            <person name="Arikit S."/>
            <person name="Song C."/>
            <person name="Xia L."/>
            <person name="Froenicke L."/>
            <person name="Lavelle D.O."/>
            <person name="Truco M.J."/>
            <person name="Xia R."/>
            <person name="Zhu S."/>
            <person name="Xu C."/>
            <person name="Xu H."/>
            <person name="Xu X."/>
            <person name="Cox K."/>
            <person name="Korf I."/>
            <person name="Meyers B.C."/>
            <person name="Michelmore R.W."/>
        </authorList>
    </citation>
    <scope>NUCLEOTIDE SEQUENCE [LARGE SCALE GENOMIC DNA]</scope>
    <source>
        <strain evidence="2">cv. Salinas</strain>
        <tissue evidence="1">Seedlings</tissue>
    </source>
</reference>
<organism evidence="1 2">
    <name type="scientific">Lactuca sativa</name>
    <name type="common">Garden lettuce</name>
    <dbReference type="NCBI Taxonomy" id="4236"/>
    <lineage>
        <taxon>Eukaryota</taxon>
        <taxon>Viridiplantae</taxon>
        <taxon>Streptophyta</taxon>
        <taxon>Embryophyta</taxon>
        <taxon>Tracheophyta</taxon>
        <taxon>Spermatophyta</taxon>
        <taxon>Magnoliopsida</taxon>
        <taxon>eudicotyledons</taxon>
        <taxon>Gunneridae</taxon>
        <taxon>Pentapetalae</taxon>
        <taxon>asterids</taxon>
        <taxon>campanulids</taxon>
        <taxon>Asterales</taxon>
        <taxon>Asteraceae</taxon>
        <taxon>Cichorioideae</taxon>
        <taxon>Cichorieae</taxon>
        <taxon>Lactucinae</taxon>
        <taxon>Lactuca</taxon>
    </lineage>
</organism>